<sequence>MSGAGRPAVSLNGSRGAADGPAVPLSPEDLAESAVRAVAAGADEVLVHPRTPCGRESLSPRVVGPVLEVLRGAGVGVPLAVPASIGAEPDPAQRLARVRAWTVLPDRAVVHFAEPGAAELARALLERGVAVDAVVTLGGPAGPKALERLRSWLVRERGVGRAGVRVVAEVAAGPADEQTTGPALPAGLRGLPPQALLLFGRDGASWPALRLAGRCGTAARTGVGDVLRLPDGRPARSNAELVAAARELLPRAGDTP</sequence>
<protein>
    <recommendedName>
        <fullName evidence="4">3-keto-5-aminohexanoate cleavage protein</fullName>
    </recommendedName>
</protein>
<feature type="region of interest" description="Disordered" evidence="1">
    <location>
        <begin position="1"/>
        <end position="25"/>
    </location>
</feature>
<evidence type="ECO:0008006" key="4">
    <source>
        <dbReference type="Google" id="ProtNLM"/>
    </source>
</evidence>
<name>A0ABQ3NJB5_STRVG</name>
<proteinExistence type="predicted"/>
<comment type="caution">
    <text evidence="2">The sequence shown here is derived from an EMBL/GenBank/DDBJ whole genome shotgun (WGS) entry which is preliminary data.</text>
</comment>
<dbReference type="InterPro" id="IPR008567">
    <property type="entry name" value="BKACE"/>
</dbReference>
<evidence type="ECO:0000313" key="2">
    <source>
        <dbReference type="EMBL" id="GHI12855.1"/>
    </source>
</evidence>
<dbReference type="PANTHER" id="PTHR37418:SF1">
    <property type="entry name" value="3-KETO-5-AMINOHEXANOATE CLEAVAGE PROTEIN"/>
    <property type="match status" value="1"/>
</dbReference>
<dbReference type="Pfam" id="PF05853">
    <property type="entry name" value="BKACE"/>
    <property type="match status" value="1"/>
</dbReference>
<dbReference type="RefSeq" id="WP_234350988.1">
    <property type="nucleotide sequence ID" value="NZ_BMRU01000047.1"/>
</dbReference>
<evidence type="ECO:0000256" key="1">
    <source>
        <dbReference type="SAM" id="MobiDB-lite"/>
    </source>
</evidence>
<dbReference type="InterPro" id="IPR013785">
    <property type="entry name" value="Aldolase_TIM"/>
</dbReference>
<reference evidence="3" key="1">
    <citation type="submission" date="2020-09" db="EMBL/GenBank/DDBJ databases">
        <title>Whole genome shotgun sequence of Streptomyces cinnamonensis NBRC 15873.</title>
        <authorList>
            <person name="Komaki H."/>
            <person name="Tamura T."/>
        </authorList>
    </citation>
    <scope>NUCLEOTIDE SEQUENCE [LARGE SCALE GENOMIC DNA]</scope>
    <source>
        <strain evidence="3">NBRC 15873</strain>
    </source>
</reference>
<dbReference type="GeneID" id="86953662"/>
<keyword evidence="3" id="KW-1185">Reference proteome</keyword>
<dbReference type="EMBL" id="BNDV01000008">
    <property type="protein sequence ID" value="GHI12855.1"/>
    <property type="molecule type" value="Genomic_DNA"/>
</dbReference>
<organism evidence="2 3">
    <name type="scientific">Streptomyces virginiae</name>
    <name type="common">Streptomyces cinnamonensis</name>
    <dbReference type="NCBI Taxonomy" id="1961"/>
    <lineage>
        <taxon>Bacteria</taxon>
        <taxon>Bacillati</taxon>
        <taxon>Actinomycetota</taxon>
        <taxon>Actinomycetes</taxon>
        <taxon>Kitasatosporales</taxon>
        <taxon>Streptomycetaceae</taxon>
        <taxon>Streptomyces</taxon>
    </lineage>
</organism>
<dbReference type="PANTHER" id="PTHR37418">
    <property type="entry name" value="3-KETO-5-AMINOHEXANOATE CLEAVAGE ENZYME-RELATED"/>
    <property type="match status" value="1"/>
</dbReference>
<dbReference type="Proteomes" id="UP000660554">
    <property type="component" value="Unassembled WGS sequence"/>
</dbReference>
<evidence type="ECO:0000313" key="3">
    <source>
        <dbReference type="Proteomes" id="UP000660554"/>
    </source>
</evidence>
<accession>A0ABQ3NJB5</accession>
<gene>
    <name evidence="2" type="ORF">Scinn_23180</name>
</gene>
<dbReference type="Gene3D" id="3.20.20.70">
    <property type="entry name" value="Aldolase class I"/>
    <property type="match status" value="2"/>
</dbReference>